<sequence length="117" mass="13314">MIQWKQGPHPLAPYNDKVKQKKADLLQLWQEKYAGLEAPAGGVWTEDDEAELERLGSGEITCFSKDVGIDRCIETEDDYLITRLLSIDRKRRNSIVGQVLQRVEEEEANEIIAASIE</sequence>
<evidence type="ECO:0000313" key="2">
    <source>
        <dbReference type="Proteomes" id="UP001153069"/>
    </source>
</evidence>
<comment type="caution">
    <text evidence="1">The sequence shown here is derived from an EMBL/GenBank/DDBJ whole genome shotgun (WGS) entry which is preliminary data.</text>
</comment>
<dbReference type="Proteomes" id="UP001153069">
    <property type="component" value="Unassembled WGS sequence"/>
</dbReference>
<gene>
    <name evidence="1" type="ORF">SEMRO_1070_G237750.1</name>
</gene>
<dbReference type="AlphaFoldDB" id="A0A9N8EJR6"/>
<proteinExistence type="predicted"/>
<keyword evidence="2" id="KW-1185">Reference proteome</keyword>
<evidence type="ECO:0000313" key="1">
    <source>
        <dbReference type="EMBL" id="CAB9520054.1"/>
    </source>
</evidence>
<dbReference type="EMBL" id="CAICTM010001068">
    <property type="protein sequence ID" value="CAB9520054.1"/>
    <property type="molecule type" value="Genomic_DNA"/>
</dbReference>
<protein>
    <submittedName>
        <fullName evidence="1">Uncharacterized protein</fullName>
    </submittedName>
</protein>
<organism evidence="1 2">
    <name type="scientific">Seminavis robusta</name>
    <dbReference type="NCBI Taxonomy" id="568900"/>
    <lineage>
        <taxon>Eukaryota</taxon>
        <taxon>Sar</taxon>
        <taxon>Stramenopiles</taxon>
        <taxon>Ochrophyta</taxon>
        <taxon>Bacillariophyta</taxon>
        <taxon>Bacillariophyceae</taxon>
        <taxon>Bacillariophycidae</taxon>
        <taxon>Naviculales</taxon>
        <taxon>Naviculaceae</taxon>
        <taxon>Seminavis</taxon>
    </lineage>
</organism>
<reference evidence="1" key="1">
    <citation type="submission" date="2020-06" db="EMBL/GenBank/DDBJ databases">
        <authorList>
            <consortium name="Plant Systems Biology data submission"/>
        </authorList>
    </citation>
    <scope>NUCLEOTIDE SEQUENCE</scope>
    <source>
        <strain evidence="1">D6</strain>
    </source>
</reference>
<accession>A0A9N8EJR6</accession>
<name>A0A9N8EJR6_9STRA</name>